<reference evidence="2 3" key="1">
    <citation type="submission" date="2021-03" db="EMBL/GenBank/DDBJ databases">
        <title>Whole genome shotgun sequence of Actinoplanes toevensis NBRC 105298.</title>
        <authorList>
            <person name="Komaki H."/>
            <person name="Tamura T."/>
        </authorList>
    </citation>
    <scope>NUCLEOTIDE SEQUENCE [LARGE SCALE GENOMIC DNA]</scope>
    <source>
        <strain evidence="2 3">NBRC 105298</strain>
    </source>
</reference>
<dbReference type="InterPro" id="IPR018551">
    <property type="entry name" value="DUF2007"/>
</dbReference>
<dbReference type="Proteomes" id="UP000677082">
    <property type="component" value="Unassembled WGS sequence"/>
</dbReference>
<gene>
    <name evidence="2" type="ORF">Ato02nite_004530</name>
</gene>
<protein>
    <recommendedName>
        <fullName evidence="1">DUF2007 domain-containing protein</fullName>
    </recommendedName>
</protein>
<dbReference type="RefSeq" id="WP_213004641.1">
    <property type="nucleotide sequence ID" value="NZ_BOQN01000005.1"/>
</dbReference>
<dbReference type="SUPFAM" id="SSF54913">
    <property type="entry name" value="GlnB-like"/>
    <property type="match status" value="1"/>
</dbReference>
<dbReference type="Pfam" id="PF09413">
    <property type="entry name" value="DUF2007"/>
    <property type="match status" value="1"/>
</dbReference>
<evidence type="ECO:0000259" key="1">
    <source>
        <dbReference type="Pfam" id="PF09413"/>
    </source>
</evidence>
<organism evidence="2 3">
    <name type="scientific">Paractinoplanes toevensis</name>
    <dbReference type="NCBI Taxonomy" id="571911"/>
    <lineage>
        <taxon>Bacteria</taxon>
        <taxon>Bacillati</taxon>
        <taxon>Actinomycetota</taxon>
        <taxon>Actinomycetes</taxon>
        <taxon>Micromonosporales</taxon>
        <taxon>Micromonosporaceae</taxon>
        <taxon>Paractinoplanes</taxon>
    </lineage>
</organism>
<dbReference type="InterPro" id="IPR011322">
    <property type="entry name" value="N-reg_PII-like_a/b"/>
</dbReference>
<proteinExistence type="predicted"/>
<keyword evidence="3" id="KW-1185">Reference proteome</keyword>
<evidence type="ECO:0000313" key="2">
    <source>
        <dbReference type="EMBL" id="GIM88660.1"/>
    </source>
</evidence>
<dbReference type="AlphaFoldDB" id="A0A919T697"/>
<dbReference type="EMBL" id="BOQN01000005">
    <property type="protein sequence ID" value="GIM88660.1"/>
    <property type="molecule type" value="Genomic_DNA"/>
</dbReference>
<feature type="domain" description="DUF2007" evidence="1">
    <location>
        <begin position="9"/>
        <end position="68"/>
    </location>
</feature>
<evidence type="ECO:0000313" key="3">
    <source>
        <dbReference type="Proteomes" id="UP000677082"/>
    </source>
</evidence>
<comment type="caution">
    <text evidence="2">The sequence shown here is derived from an EMBL/GenBank/DDBJ whole genome shotgun (WGS) entry which is preliminary data.</text>
</comment>
<sequence>MSNQTVPVASVSSRTEADIVAGLLRSAGIDALVSADDAGGEIGSFQLEGVSVLVAPADEAEARQILADSTS</sequence>
<accession>A0A919T697</accession>
<name>A0A919T697_9ACTN</name>